<reference evidence="2" key="1">
    <citation type="submission" date="2023-07" db="EMBL/GenBank/DDBJ databases">
        <title>Genomic Encyclopedia of Type Strains, Phase IV (KMG-IV): sequencing the most valuable type-strain genomes for metagenomic binning, comparative biology and taxonomic classification.</title>
        <authorList>
            <person name="Goeker M."/>
        </authorList>
    </citation>
    <scope>NUCLEOTIDE SEQUENCE</scope>
    <source>
        <strain evidence="2">DSM 26174</strain>
    </source>
</reference>
<evidence type="ECO:0000313" key="3">
    <source>
        <dbReference type="Proteomes" id="UP001185092"/>
    </source>
</evidence>
<keyword evidence="1" id="KW-0732">Signal</keyword>
<feature type="signal peptide" evidence="1">
    <location>
        <begin position="1"/>
        <end position="19"/>
    </location>
</feature>
<name>A0AAE3XRM3_9BACT</name>
<protein>
    <recommendedName>
        <fullName evidence="4">Outer membrane protein beta-barrel domain-containing protein</fullName>
    </recommendedName>
</protein>
<feature type="chain" id="PRO_5041917670" description="Outer membrane protein beta-barrel domain-containing protein" evidence="1">
    <location>
        <begin position="20"/>
        <end position="195"/>
    </location>
</feature>
<dbReference type="RefSeq" id="WP_309941029.1">
    <property type="nucleotide sequence ID" value="NZ_AP025306.1"/>
</dbReference>
<evidence type="ECO:0000256" key="1">
    <source>
        <dbReference type="SAM" id="SignalP"/>
    </source>
</evidence>
<accession>A0AAE3XRM3</accession>
<sequence>MKKLLALCLAIALSLSAKSQTFTVQGTWGLINGSSSLYDDYRDLSVLSSNDVTISYADINTWGAEASVYIIKGWGVNIGYAYGEKKSNTFVTSTGLSSIPDARVFMNQINIGLAKKFKLPLVHIIPIAGINIYNYTIKNFPENNGLLPPNYNLKNKDVTNYGLDLGVNAKILLLSAGVKYDIIRNYFKLSLGIGI</sequence>
<evidence type="ECO:0008006" key="4">
    <source>
        <dbReference type="Google" id="ProtNLM"/>
    </source>
</evidence>
<dbReference type="AlphaFoldDB" id="A0AAE3XRM3"/>
<keyword evidence="3" id="KW-1185">Reference proteome</keyword>
<dbReference type="EMBL" id="JAVDQD010000005">
    <property type="protein sequence ID" value="MDR6240788.1"/>
    <property type="molecule type" value="Genomic_DNA"/>
</dbReference>
<comment type="caution">
    <text evidence="2">The sequence shown here is derived from an EMBL/GenBank/DDBJ whole genome shotgun (WGS) entry which is preliminary data.</text>
</comment>
<proteinExistence type="predicted"/>
<gene>
    <name evidence="2" type="ORF">HNQ88_003864</name>
</gene>
<evidence type="ECO:0000313" key="2">
    <source>
        <dbReference type="EMBL" id="MDR6240788.1"/>
    </source>
</evidence>
<organism evidence="2 3">
    <name type="scientific">Aureibacter tunicatorum</name>
    <dbReference type="NCBI Taxonomy" id="866807"/>
    <lineage>
        <taxon>Bacteria</taxon>
        <taxon>Pseudomonadati</taxon>
        <taxon>Bacteroidota</taxon>
        <taxon>Cytophagia</taxon>
        <taxon>Cytophagales</taxon>
        <taxon>Persicobacteraceae</taxon>
        <taxon>Aureibacter</taxon>
    </lineage>
</organism>
<dbReference type="Proteomes" id="UP001185092">
    <property type="component" value="Unassembled WGS sequence"/>
</dbReference>